<dbReference type="AlphaFoldDB" id="A0A0C1F6Z4"/>
<feature type="signal peptide" evidence="2">
    <location>
        <begin position="1"/>
        <end position="20"/>
    </location>
</feature>
<dbReference type="RefSeq" id="WP_039351385.1">
    <property type="nucleotide sequence ID" value="NZ_FOLA01000004.1"/>
</dbReference>
<accession>A0A0C1F6Z4</accession>
<gene>
    <name evidence="3" type="ORF">OA86_07775</name>
</gene>
<comment type="caution">
    <text evidence="3">The sequence shown here is derived from an EMBL/GenBank/DDBJ whole genome shotgun (WGS) entry which is preliminary data.</text>
</comment>
<feature type="region of interest" description="Disordered" evidence="1">
    <location>
        <begin position="37"/>
        <end position="74"/>
    </location>
</feature>
<evidence type="ECO:0000313" key="3">
    <source>
        <dbReference type="EMBL" id="KIA88972.1"/>
    </source>
</evidence>
<keyword evidence="2" id="KW-0732">Signal</keyword>
<evidence type="ECO:0000256" key="2">
    <source>
        <dbReference type="SAM" id="SignalP"/>
    </source>
</evidence>
<reference evidence="3 4" key="1">
    <citation type="submission" date="2014-10" db="EMBL/GenBank/DDBJ databases">
        <title>Kaistella jeonii genome.</title>
        <authorList>
            <person name="Clayton J.T."/>
            <person name="Newman J.D."/>
        </authorList>
    </citation>
    <scope>NUCLEOTIDE SEQUENCE [LARGE SCALE GENOMIC DNA]</scope>
    <source>
        <strain evidence="3 4">DSM 17048</strain>
    </source>
</reference>
<dbReference type="EMBL" id="JSYL01000004">
    <property type="protein sequence ID" value="KIA88972.1"/>
    <property type="molecule type" value="Genomic_DNA"/>
</dbReference>
<evidence type="ECO:0000313" key="4">
    <source>
        <dbReference type="Proteomes" id="UP000031473"/>
    </source>
</evidence>
<sequence length="171" mass="19556">MKKITLAASILLFGVIAIKAQYGDAYHKPNQEEIRKATQQRQQAQSDQHFKNIAPSTTKSSNTTVLPTSSSNYSPYAAEHQAKMEAYDRKEKARSDAWEEKERKFAALSANVPKNEENYRKLVALAEEAGFDYSYALRMNSAYKPKEDSKSALTEKEKYNELHKRLMELNK</sequence>
<feature type="chain" id="PRO_5002132154" evidence="2">
    <location>
        <begin position="21"/>
        <end position="171"/>
    </location>
</feature>
<protein>
    <submittedName>
        <fullName evidence="3">Uncharacterized protein</fullName>
    </submittedName>
</protein>
<proteinExistence type="predicted"/>
<keyword evidence="4" id="KW-1185">Reference proteome</keyword>
<evidence type="ECO:0000256" key="1">
    <source>
        <dbReference type="SAM" id="MobiDB-lite"/>
    </source>
</evidence>
<feature type="compositionally biased region" description="Polar residues" evidence="1">
    <location>
        <begin position="54"/>
        <end position="74"/>
    </location>
</feature>
<dbReference type="Proteomes" id="UP000031473">
    <property type="component" value="Unassembled WGS sequence"/>
</dbReference>
<organism evidence="3 4">
    <name type="scientific">Kaistella jeonii</name>
    <dbReference type="NCBI Taxonomy" id="266749"/>
    <lineage>
        <taxon>Bacteria</taxon>
        <taxon>Pseudomonadati</taxon>
        <taxon>Bacteroidota</taxon>
        <taxon>Flavobacteriia</taxon>
        <taxon>Flavobacteriales</taxon>
        <taxon>Weeksellaceae</taxon>
        <taxon>Chryseobacterium group</taxon>
        <taxon>Kaistella</taxon>
    </lineage>
</organism>
<name>A0A0C1F6Z4_9FLAO</name>